<gene>
    <name evidence="1" type="ORF">C7B77_07995</name>
</gene>
<name>A0A2T1GIG7_9CYAN</name>
<accession>A0A2T1GIG7</accession>
<proteinExistence type="predicted"/>
<dbReference type="Proteomes" id="UP000238937">
    <property type="component" value="Unassembled WGS sequence"/>
</dbReference>
<reference evidence="1 2" key="1">
    <citation type="submission" date="2018-03" db="EMBL/GenBank/DDBJ databases">
        <title>The ancient ancestry and fast evolution of plastids.</title>
        <authorList>
            <person name="Moore K.R."/>
            <person name="Magnabosco C."/>
            <person name="Momper L."/>
            <person name="Gold D.A."/>
            <person name="Bosak T."/>
            <person name="Fournier G.P."/>
        </authorList>
    </citation>
    <scope>NUCLEOTIDE SEQUENCE [LARGE SCALE GENOMIC DNA]</scope>
    <source>
        <strain evidence="1 2">CCALA 037</strain>
    </source>
</reference>
<protein>
    <submittedName>
        <fullName evidence="1">Uncharacterized protein</fullName>
    </submittedName>
</protein>
<sequence>MTSFSLNIEVTFIDALTDESLGVTQIPANNLPDSFERDTIINLSGADWNVLNARPKTRTQYTKSKTLILWIRQIELVNPQDILYSLPSICDPIPEVNDRDVSGDELTIAEDDWRQFELVSTKLDDKVDREISKIRFIHDNTKERIGWREIHIRKKPEIPIASNISLAHLASLLKAVSYTHL</sequence>
<dbReference type="AlphaFoldDB" id="A0A2T1GIG7"/>
<evidence type="ECO:0000313" key="2">
    <source>
        <dbReference type="Proteomes" id="UP000238937"/>
    </source>
</evidence>
<dbReference type="EMBL" id="PVWO01000072">
    <property type="protein sequence ID" value="PSB57530.1"/>
    <property type="molecule type" value="Genomic_DNA"/>
</dbReference>
<feature type="non-terminal residue" evidence="1">
    <location>
        <position position="181"/>
    </location>
</feature>
<organism evidence="1 2">
    <name type="scientific">Chamaesiphon polymorphus CCALA 037</name>
    <dbReference type="NCBI Taxonomy" id="2107692"/>
    <lineage>
        <taxon>Bacteria</taxon>
        <taxon>Bacillati</taxon>
        <taxon>Cyanobacteriota</taxon>
        <taxon>Cyanophyceae</taxon>
        <taxon>Gomontiellales</taxon>
        <taxon>Chamaesiphonaceae</taxon>
        <taxon>Chamaesiphon</taxon>
    </lineage>
</organism>
<comment type="caution">
    <text evidence="1">The sequence shown here is derived from an EMBL/GenBank/DDBJ whole genome shotgun (WGS) entry which is preliminary data.</text>
</comment>
<evidence type="ECO:0000313" key="1">
    <source>
        <dbReference type="EMBL" id="PSB57530.1"/>
    </source>
</evidence>
<keyword evidence="2" id="KW-1185">Reference proteome</keyword>